<keyword evidence="6 13" id="KW-0812">Transmembrane</keyword>
<comment type="subcellular location">
    <subcellularLocation>
        <location evidence="2">Cell membrane</location>
        <topology evidence="2">Multi-pass membrane protein</topology>
    </subcellularLocation>
</comment>
<dbReference type="GO" id="GO:0006508">
    <property type="term" value="P:proteolysis"/>
    <property type="evidence" value="ECO:0007669"/>
    <property type="project" value="UniProtKB-KW"/>
</dbReference>
<keyword evidence="10 13" id="KW-1133">Transmembrane helix</keyword>
<proteinExistence type="inferred from homology"/>
<evidence type="ECO:0000256" key="5">
    <source>
        <dbReference type="ARBA" id="ARBA00022670"/>
    </source>
</evidence>
<dbReference type="PANTHER" id="PTHR35864">
    <property type="entry name" value="ZINC METALLOPROTEASE MJ0611-RELATED"/>
    <property type="match status" value="1"/>
</dbReference>
<evidence type="ECO:0000313" key="16">
    <source>
        <dbReference type="Proteomes" id="UP000437736"/>
    </source>
</evidence>
<dbReference type="EMBL" id="WJHE01001481">
    <property type="protein sequence ID" value="MST35162.1"/>
    <property type="molecule type" value="Genomic_DNA"/>
</dbReference>
<evidence type="ECO:0000256" key="2">
    <source>
        <dbReference type="ARBA" id="ARBA00004651"/>
    </source>
</evidence>
<evidence type="ECO:0000256" key="6">
    <source>
        <dbReference type="ARBA" id="ARBA00022692"/>
    </source>
</evidence>
<feature type="transmembrane region" description="Helical" evidence="13">
    <location>
        <begin position="88"/>
        <end position="107"/>
    </location>
</feature>
<keyword evidence="4" id="KW-1003">Cell membrane</keyword>
<accession>A0ABW9QZ71</accession>
<keyword evidence="9" id="KW-0862">Zinc</keyword>
<dbReference type="PANTHER" id="PTHR35864:SF1">
    <property type="entry name" value="ZINC METALLOPROTEASE YWHC-RELATED"/>
    <property type="match status" value="1"/>
</dbReference>
<evidence type="ECO:0000256" key="11">
    <source>
        <dbReference type="ARBA" id="ARBA00023049"/>
    </source>
</evidence>
<evidence type="ECO:0000256" key="4">
    <source>
        <dbReference type="ARBA" id="ARBA00022475"/>
    </source>
</evidence>
<feature type="transmembrane region" description="Helical" evidence="13">
    <location>
        <begin position="127"/>
        <end position="150"/>
    </location>
</feature>
<dbReference type="InterPro" id="IPR052348">
    <property type="entry name" value="Metallopeptidase_M50B"/>
</dbReference>
<dbReference type="InterPro" id="IPR008915">
    <property type="entry name" value="Peptidase_M50"/>
</dbReference>
<evidence type="ECO:0000256" key="8">
    <source>
        <dbReference type="ARBA" id="ARBA00022801"/>
    </source>
</evidence>
<feature type="transmembrane region" description="Helical" evidence="13">
    <location>
        <begin position="170"/>
        <end position="193"/>
    </location>
</feature>
<dbReference type="GO" id="GO:0008233">
    <property type="term" value="F:peptidase activity"/>
    <property type="evidence" value="ECO:0007669"/>
    <property type="project" value="UniProtKB-KW"/>
</dbReference>
<protein>
    <submittedName>
        <fullName evidence="15">Site-2 protease family protein</fullName>
    </submittedName>
</protein>
<keyword evidence="7" id="KW-0479">Metal-binding</keyword>
<reference evidence="15 16" key="1">
    <citation type="submission" date="2019-11" db="EMBL/GenBank/DDBJ databases">
        <title>Acidiferrimicrobium australis gen. nov., sp. nov., an acidophilic and obligately heterotrophic, member of the Actinobacteria that catalyses dissimilatory oxido- reduction of iron isolated from metal-rich acidic water in Chile.</title>
        <authorList>
            <person name="Gonzalez D."/>
            <person name="Huber K."/>
            <person name="Hedrich S."/>
            <person name="Rojas-Villalobos C."/>
            <person name="Quatrini R."/>
            <person name="Dinamarca M.A."/>
            <person name="Schwarz A."/>
            <person name="Canales C."/>
            <person name="Nancucheo I."/>
        </authorList>
    </citation>
    <scope>NUCLEOTIDE SEQUENCE [LARGE SCALE GENOMIC DNA]</scope>
    <source>
        <strain evidence="15 16">USS-CCA1</strain>
    </source>
</reference>
<feature type="transmembrane region" description="Helical" evidence="13">
    <location>
        <begin position="20"/>
        <end position="53"/>
    </location>
</feature>
<evidence type="ECO:0000256" key="7">
    <source>
        <dbReference type="ARBA" id="ARBA00022723"/>
    </source>
</evidence>
<evidence type="ECO:0000256" key="9">
    <source>
        <dbReference type="ARBA" id="ARBA00022833"/>
    </source>
</evidence>
<dbReference type="Pfam" id="PF02163">
    <property type="entry name" value="Peptidase_M50"/>
    <property type="match status" value="1"/>
</dbReference>
<comment type="similarity">
    <text evidence="3">Belongs to the peptidase M50B family.</text>
</comment>
<evidence type="ECO:0000259" key="14">
    <source>
        <dbReference type="Pfam" id="PF02163"/>
    </source>
</evidence>
<feature type="transmembrane region" description="Helical" evidence="13">
    <location>
        <begin position="222"/>
        <end position="242"/>
    </location>
</feature>
<evidence type="ECO:0000313" key="15">
    <source>
        <dbReference type="EMBL" id="MST35162.1"/>
    </source>
</evidence>
<name>A0ABW9QZ71_9ACTN</name>
<dbReference type="CDD" id="cd06158">
    <property type="entry name" value="S2P-M50_like_1"/>
    <property type="match status" value="1"/>
</dbReference>
<comment type="cofactor">
    <cofactor evidence="1">
        <name>Zn(2+)</name>
        <dbReference type="ChEBI" id="CHEBI:29105"/>
    </cofactor>
</comment>
<dbReference type="Proteomes" id="UP000437736">
    <property type="component" value="Unassembled WGS sequence"/>
</dbReference>
<keyword evidence="8" id="KW-0378">Hydrolase</keyword>
<keyword evidence="12 13" id="KW-0472">Membrane</keyword>
<evidence type="ECO:0000256" key="13">
    <source>
        <dbReference type="SAM" id="Phobius"/>
    </source>
</evidence>
<gene>
    <name evidence="15" type="ORF">GHK86_20820</name>
</gene>
<evidence type="ECO:0000256" key="1">
    <source>
        <dbReference type="ARBA" id="ARBA00001947"/>
    </source>
</evidence>
<keyword evidence="11" id="KW-0482">Metalloprotease</keyword>
<evidence type="ECO:0000256" key="10">
    <source>
        <dbReference type="ARBA" id="ARBA00022989"/>
    </source>
</evidence>
<organism evidence="15 16">
    <name type="scientific">Acidiferrimicrobium australe</name>
    <dbReference type="NCBI Taxonomy" id="2664430"/>
    <lineage>
        <taxon>Bacteria</taxon>
        <taxon>Bacillati</taxon>
        <taxon>Actinomycetota</taxon>
        <taxon>Acidimicrobiia</taxon>
        <taxon>Acidimicrobiales</taxon>
        <taxon>Acidimicrobiaceae</taxon>
        <taxon>Acidiferrimicrobium</taxon>
    </lineage>
</organism>
<keyword evidence="16" id="KW-1185">Reference proteome</keyword>
<keyword evidence="5 15" id="KW-0645">Protease</keyword>
<comment type="caution">
    <text evidence="15">The sequence shown here is derived from an EMBL/GenBank/DDBJ whole genome shotgun (WGS) entry which is preliminary data.</text>
</comment>
<dbReference type="InterPro" id="IPR044537">
    <property type="entry name" value="Rip2-like"/>
</dbReference>
<evidence type="ECO:0000256" key="3">
    <source>
        <dbReference type="ARBA" id="ARBA00007931"/>
    </source>
</evidence>
<feature type="domain" description="Peptidase M50" evidence="14">
    <location>
        <begin position="45"/>
        <end position="233"/>
    </location>
</feature>
<sequence length="255" mass="27393">MTPPQAPRPARRFRIDGQILVVVGLVLLAAYGLRHSIGLSFVLVLIVIIPSIILHEVSHGVVALACGDDTAKRAHRLTLNPLRHIDPVGTLILPAVLALSGLGAFGYAKPVPIDPRRMRHPRNDAILVSLAGPATNLALAGLSIVALRAITPADQLHQLPQLLAYDPGALGIPTELLYLLGLLNVVLAVFNVLPIPPLDGSVLLERLLPASALQTWWRIRRYSMLVLLAIVLLVPGVLTHIFRPAENAWAHVLAG</sequence>
<evidence type="ECO:0000256" key="12">
    <source>
        <dbReference type="ARBA" id="ARBA00023136"/>
    </source>
</evidence>